<name>A0A0M9GAU4_LEPPY</name>
<proteinExistence type="predicted"/>
<dbReference type="RefSeq" id="XP_015664788.1">
    <property type="nucleotide sequence ID" value="XM_015796780.1"/>
</dbReference>
<dbReference type="EMBL" id="LGTL01000001">
    <property type="protein sequence ID" value="KPA86348.1"/>
    <property type="molecule type" value="Genomic_DNA"/>
</dbReference>
<dbReference type="EMBL" id="LGTL01000001">
    <property type="protein sequence ID" value="KPA86349.1"/>
    <property type="molecule type" value="Genomic_DNA"/>
</dbReference>
<dbReference type="GeneID" id="26900846"/>
<protein>
    <submittedName>
        <fullName evidence="1">Unspecified product</fullName>
    </submittedName>
</protein>
<accession>A0A0M9GAU4</accession>
<dbReference type="VEuPathDB" id="TriTrypDB:LpyrH10_01_5490"/>
<gene>
    <name evidence="1" type="ORF">ABB37_00549</name>
</gene>
<dbReference type="InterPro" id="IPR018247">
    <property type="entry name" value="EF_Hand_1_Ca_BS"/>
</dbReference>
<reference evidence="1 2" key="1">
    <citation type="submission" date="2015-07" db="EMBL/GenBank/DDBJ databases">
        <title>High-quality genome of monoxenous trypanosomatid Leptomonas pyrrhocoris.</title>
        <authorList>
            <person name="Flegontov P."/>
            <person name="Butenko A."/>
            <person name="Firsov S."/>
            <person name="Vlcek C."/>
            <person name="Logacheva M.D."/>
            <person name="Field M."/>
            <person name="Filatov D."/>
            <person name="Flegontova O."/>
            <person name="Gerasimov E."/>
            <person name="Jackson A.P."/>
            <person name="Kelly S."/>
            <person name="Opperdoes F."/>
            <person name="O'Reilly A."/>
            <person name="Votypka J."/>
            <person name="Yurchenko V."/>
            <person name="Lukes J."/>
        </authorList>
    </citation>
    <scope>NUCLEOTIDE SEQUENCE [LARGE SCALE GENOMIC DNA]</scope>
    <source>
        <strain evidence="1">H10</strain>
    </source>
</reference>
<dbReference type="PROSITE" id="PS00018">
    <property type="entry name" value="EF_HAND_1"/>
    <property type="match status" value="1"/>
</dbReference>
<dbReference type="OMA" id="RTGMECA"/>
<dbReference type="RefSeq" id="XP_015664787.1">
    <property type="nucleotide sequence ID" value="XM_015796779.1"/>
</dbReference>
<sequence length="282" mass="31268">MFRSWGEFNSCATEVFHLFAEPLVNKRREVLPSPGLVRQSNSSTTVEEVGLRRAGMECAFYVLFGRYPSPTLLTDCFGSAFSSSPSHVPAHCHASRSSRVPDIAQKEKERVFQGYSPEETATGLHYHSSRTKLICLEAFLRFVRLCAEEEGPGLVAARPQPYHAMNAEPDSSDSLSLPSEAGKAATLQCWRQFESVAGAKGYITLEDVRSISMQHPFQDVRAVLEEPTLSASVVKRGSSATKDAELSRRQKALAQHVLWIMDRDHDGKVCFDDVKPYLLGSV</sequence>
<dbReference type="OrthoDB" id="272262at2759"/>
<evidence type="ECO:0000313" key="1">
    <source>
        <dbReference type="EMBL" id="KPA86349.1"/>
    </source>
</evidence>
<evidence type="ECO:0000313" key="2">
    <source>
        <dbReference type="Proteomes" id="UP000037923"/>
    </source>
</evidence>
<dbReference type="Proteomes" id="UP000037923">
    <property type="component" value="Unassembled WGS sequence"/>
</dbReference>
<keyword evidence="2" id="KW-1185">Reference proteome</keyword>
<comment type="caution">
    <text evidence="1">The sequence shown here is derived from an EMBL/GenBank/DDBJ whole genome shotgun (WGS) entry which is preliminary data.</text>
</comment>
<organism evidence="1 2">
    <name type="scientific">Leptomonas pyrrhocoris</name>
    <name type="common">Firebug parasite</name>
    <dbReference type="NCBI Taxonomy" id="157538"/>
    <lineage>
        <taxon>Eukaryota</taxon>
        <taxon>Discoba</taxon>
        <taxon>Euglenozoa</taxon>
        <taxon>Kinetoplastea</taxon>
        <taxon>Metakinetoplastina</taxon>
        <taxon>Trypanosomatida</taxon>
        <taxon>Trypanosomatidae</taxon>
        <taxon>Leishmaniinae</taxon>
        <taxon>Leptomonas</taxon>
    </lineage>
</organism>
<dbReference type="AlphaFoldDB" id="A0A0M9GAU4"/>